<keyword evidence="8 12" id="KW-0862">Zinc</keyword>
<dbReference type="GO" id="GO:0006508">
    <property type="term" value="P:proteolysis"/>
    <property type="evidence" value="ECO:0007669"/>
    <property type="project" value="UniProtKB-KW"/>
</dbReference>
<dbReference type="GO" id="GO:0004222">
    <property type="term" value="F:metalloendopeptidase activity"/>
    <property type="evidence" value="ECO:0007669"/>
    <property type="project" value="UniProtKB-UniRule"/>
</dbReference>
<keyword evidence="9 12" id="KW-1133">Transmembrane helix</keyword>
<dbReference type="InterPro" id="IPR022919">
    <property type="entry name" value="Pept_M48_protease_HtpX"/>
</dbReference>
<evidence type="ECO:0000313" key="15">
    <source>
        <dbReference type="Proteomes" id="UP000294614"/>
    </source>
</evidence>
<dbReference type="CDD" id="cd07336">
    <property type="entry name" value="M48B_HtpX_like"/>
    <property type="match status" value="1"/>
</dbReference>
<keyword evidence="14" id="KW-0346">Stress response</keyword>
<evidence type="ECO:0000256" key="10">
    <source>
        <dbReference type="ARBA" id="ARBA00023049"/>
    </source>
</evidence>
<dbReference type="Pfam" id="PF01435">
    <property type="entry name" value="Peptidase_M48"/>
    <property type="match status" value="1"/>
</dbReference>
<dbReference type="InterPro" id="IPR001915">
    <property type="entry name" value="Peptidase_M48"/>
</dbReference>
<feature type="binding site" evidence="12">
    <location>
        <position position="130"/>
    </location>
    <ligand>
        <name>Zn(2+)</name>
        <dbReference type="ChEBI" id="CHEBI:29105"/>
        <note>catalytic</note>
    </ligand>
</feature>
<evidence type="ECO:0000259" key="13">
    <source>
        <dbReference type="Pfam" id="PF01435"/>
    </source>
</evidence>
<evidence type="ECO:0000256" key="6">
    <source>
        <dbReference type="ARBA" id="ARBA00022723"/>
    </source>
</evidence>
<dbReference type="Gene3D" id="3.30.2010.10">
    <property type="entry name" value="Metalloproteases ('zincins'), catalytic domain"/>
    <property type="match status" value="1"/>
</dbReference>
<proteinExistence type="inferred from homology"/>
<comment type="subcellular location">
    <subcellularLocation>
        <location evidence="1 12">Cell membrane</location>
        <topology evidence="1 12">Multi-pass membrane protein</topology>
    </subcellularLocation>
</comment>
<dbReference type="InterPro" id="IPR050083">
    <property type="entry name" value="HtpX_protease"/>
</dbReference>
<keyword evidence="15" id="KW-1185">Reference proteome</keyword>
<sequence length="287" mass="31278">MNTLKTVLLMTALMVFFVFIGGLIGGRTGMYIAFGMAFAMNIFSYWFSSSIILKMYGAKEVSEAEYPALYRMVRNLSARAGIPMPKICVMQSATPNAFATGRNPKHGVVAVTTAIMGLLTEDELEGVIAHELAHINGRDILIGTVAATIAGAVMMLADMARWSAILGGMNNNDEENQNPLGMVGMIVVSILAPLAAMLIQMAISRSREYRADEEGGHLCGRPLSLASALEKISKGVEYRPMEEARPATAHMMIMNPFSAGKMMSLFSTHPPVEERVKRLREQARGQR</sequence>
<evidence type="ECO:0000256" key="4">
    <source>
        <dbReference type="ARBA" id="ARBA00022670"/>
    </source>
</evidence>
<comment type="similarity">
    <text evidence="2 12">Belongs to the peptidase M48B family.</text>
</comment>
<evidence type="ECO:0000256" key="1">
    <source>
        <dbReference type="ARBA" id="ARBA00004651"/>
    </source>
</evidence>
<feature type="active site" evidence="12">
    <location>
        <position position="131"/>
    </location>
</feature>
<dbReference type="PANTHER" id="PTHR43221:SF1">
    <property type="entry name" value="PROTEASE HTPX"/>
    <property type="match status" value="1"/>
</dbReference>
<evidence type="ECO:0000256" key="2">
    <source>
        <dbReference type="ARBA" id="ARBA00009779"/>
    </source>
</evidence>
<feature type="transmembrane region" description="Helical" evidence="12">
    <location>
        <begin position="30"/>
        <end position="47"/>
    </location>
</feature>
<keyword evidence="11 12" id="KW-0472">Membrane</keyword>
<keyword evidence="6 12" id="KW-0479">Metal-binding</keyword>
<feature type="transmembrane region" description="Helical" evidence="12">
    <location>
        <begin position="180"/>
        <end position="199"/>
    </location>
</feature>
<dbReference type="GO" id="GO:0008270">
    <property type="term" value="F:zinc ion binding"/>
    <property type="evidence" value="ECO:0007669"/>
    <property type="project" value="UniProtKB-UniRule"/>
</dbReference>
<keyword evidence="3 12" id="KW-1003">Cell membrane</keyword>
<keyword evidence="4 12" id="KW-0645">Protease</keyword>
<evidence type="ECO:0000256" key="8">
    <source>
        <dbReference type="ARBA" id="ARBA00022833"/>
    </source>
</evidence>
<keyword evidence="7 12" id="KW-0378">Hydrolase</keyword>
<protein>
    <recommendedName>
        <fullName evidence="12">Protease HtpX homolog</fullName>
        <ecNumber evidence="12">3.4.24.-</ecNumber>
    </recommendedName>
</protein>
<organism evidence="14 15">
    <name type="scientific">Seleniivibrio woodruffii</name>
    <dbReference type="NCBI Taxonomy" id="1078050"/>
    <lineage>
        <taxon>Bacteria</taxon>
        <taxon>Pseudomonadati</taxon>
        <taxon>Deferribacterota</taxon>
        <taxon>Deferribacteres</taxon>
        <taxon>Deferribacterales</taxon>
        <taxon>Geovibrionaceae</taxon>
        <taxon>Seleniivibrio</taxon>
    </lineage>
</organism>
<dbReference type="HAMAP" id="MF_00188">
    <property type="entry name" value="Pept_M48_protease_HtpX"/>
    <property type="match status" value="1"/>
</dbReference>
<comment type="cofactor">
    <cofactor evidence="12">
        <name>Zn(2+)</name>
        <dbReference type="ChEBI" id="CHEBI:29105"/>
    </cofactor>
    <text evidence="12">Binds 1 zinc ion per subunit.</text>
</comment>
<dbReference type="EMBL" id="SMGG01000003">
    <property type="protein sequence ID" value="TCK61888.1"/>
    <property type="molecule type" value="Genomic_DNA"/>
</dbReference>
<evidence type="ECO:0000256" key="3">
    <source>
        <dbReference type="ARBA" id="ARBA00022475"/>
    </source>
</evidence>
<feature type="transmembrane region" description="Helical" evidence="12">
    <location>
        <begin position="140"/>
        <end position="160"/>
    </location>
</feature>
<feature type="binding site" evidence="12">
    <location>
        <position position="208"/>
    </location>
    <ligand>
        <name>Zn(2+)</name>
        <dbReference type="ChEBI" id="CHEBI:29105"/>
        <note>catalytic</note>
    </ligand>
</feature>
<dbReference type="NCBIfam" id="NF002826">
    <property type="entry name" value="PRK03001.1"/>
    <property type="match status" value="1"/>
</dbReference>
<dbReference type="AlphaFoldDB" id="A0A4R1KBF3"/>
<dbReference type="OrthoDB" id="15218at2"/>
<gene>
    <name evidence="12" type="primary">htpX</name>
    <name evidence="14" type="ORF">C8D98_0394</name>
</gene>
<evidence type="ECO:0000256" key="11">
    <source>
        <dbReference type="ARBA" id="ARBA00023136"/>
    </source>
</evidence>
<feature type="transmembrane region" description="Helical" evidence="12">
    <location>
        <begin position="7"/>
        <end position="24"/>
    </location>
</feature>
<feature type="domain" description="Peptidase M48" evidence="13">
    <location>
        <begin position="67"/>
        <end position="282"/>
    </location>
</feature>
<comment type="caution">
    <text evidence="14">The sequence shown here is derived from an EMBL/GenBank/DDBJ whole genome shotgun (WGS) entry which is preliminary data.</text>
</comment>
<accession>A0A4R1KBF3</accession>
<evidence type="ECO:0000256" key="12">
    <source>
        <dbReference type="HAMAP-Rule" id="MF_00188"/>
    </source>
</evidence>
<name>A0A4R1KBF3_9BACT</name>
<dbReference type="GO" id="GO:0005886">
    <property type="term" value="C:plasma membrane"/>
    <property type="evidence" value="ECO:0007669"/>
    <property type="project" value="UniProtKB-SubCell"/>
</dbReference>
<evidence type="ECO:0000256" key="7">
    <source>
        <dbReference type="ARBA" id="ARBA00022801"/>
    </source>
</evidence>
<dbReference type="PANTHER" id="PTHR43221">
    <property type="entry name" value="PROTEASE HTPX"/>
    <property type="match status" value="1"/>
</dbReference>
<dbReference type="Proteomes" id="UP000294614">
    <property type="component" value="Unassembled WGS sequence"/>
</dbReference>
<evidence type="ECO:0000313" key="14">
    <source>
        <dbReference type="EMBL" id="TCK61888.1"/>
    </source>
</evidence>
<evidence type="ECO:0000256" key="9">
    <source>
        <dbReference type="ARBA" id="ARBA00022989"/>
    </source>
</evidence>
<evidence type="ECO:0000256" key="5">
    <source>
        <dbReference type="ARBA" id="ARBA00022692"/>
    </source>
</evidence>
<keyword evidence="10 12" id="KW-0482">Metalloprotease</keyword>
<keyword evidence="5 12" id="KW-0812">Transmembrane</keyword>
<reference evidence="14 15" key="1">
    <citation type="submission" date="2019-03" db="EMBL/GenBank/DDBJ databases">
        <title>Genomic Encyclopedia of Type Strains, Phase IV (KMG-IV): sequencing the most valuable type-strain genomes for metagenomic binning, comparative biology and taxonomic classification.</title>
        <authorList>
            <person name="Goeker M."/>
        </authorList>
    </citation>
    <scope>NUCLEOTIDE SEQUENCE [LARGE SCALE GENOMIC DNA]</scope>
    <source>
        <strain evidence="14 15">DSM 24984</strain>
    </source>
</reference>
<feature type="binding site" evidence="12">
    <location>
        <position position="134"/>
    </location>
    <ligand>
        <name>Zn(2+)</name>
        <dbReference type="ChEBI" id="CHEBI:29105"/>
        <note>catalytic</note>
    </ligand>
</feature>
<dbReference type="EC" id="3.4.24.-" evidence="12"/>
<dbReference type="RefSeq" id="WP_132871537.1">
    <property type="nucleotide sequence ID" value="NZ_JAJUHT010000002.1"/>
</dbReference>